<dbReference type="Gene3D" id="3.30.420.10">
    <property type="entry name" value="Ribonuclease H-like superfamily/Ribonuclease H"/>
    <property type="match status" value="1"/>
</dbReference>
<organism evidence="3 4">
    <name type="scientific">Necator americanus</name>
    <name type="common">Human hookworm</name>
    <dbReference type="NCBI Taxonomy" id="51031"/>
    <lineage>
        <taxon>Eukaryota</taxon>
        <taxon>Metazoa</taxon>
        <taxon>Ecdysozoa</taxon>
        <taxon>Nematoda</taxon>
        <taxon>Chromadorea</taxon>
        <taxon>Rhabditida</taxon>
        <taxon>Rhabditina</taxon>
        <taxon>Rhabditomorpha</taxon>
        <taxon>Strongyloidea</taxon>
        <taxon>Ancylostomatidae</taxon>
        <taxon>Bunostominae</taxon>
        <taxon>Necator</taxon>
    </lineage>
</organism>
<reference evidence="3 4" key="1">
    <citation type="submission" date="2023-08" db="EMBL/GenBank/DDBJ databases">
        <title>A Necator americanus chromosomal reference genome.</title>
        <authorList>
            <person name="Ilik V."/>
            <person name="Petrzelkova K.J."/>
            <person name="Pardy F."/>
            <person name="Fuh T."/>
            <person name="Niatou-Singa F.S."/>
            <person name="Gouil Q."/>
            <person name="Baker L."/>
            <person name="Ritchie M.E."/>
            <person name="Jex A.R."/>
            <person name="Gazzola D."/>
            <person name="Li H."/>
            <person name="Toshio Fujiwara R."/>
            <person name="Zhan B."/>
            <person name="Aroian R.V."/>
            <person name="Pafco B."/>
            <person name="Schwarz E.M."/>
        </authorList>
    </citation>
    <scope>NUCLEOTIDE SEQUENCE [LARGE SCALE GENOMIC DNA]</scope>
    <source>
        <strain evidence="3 4">Aroian</strain>
        <tissue evidence="3">Whole animal</tissue>
    </source>
</reference>
<dbReference type="Proteomes" id="UP001303046">
    <property type="component" value="Unassembled WGS sequence"/>
</dbReference>
<feature type="domain" description="RNase H type-1" evidence="2">
    <location>
        <begin position="271"/>
        <end position="353"/>
    </location>
</feature>
<keyword evidence="4" id="KW-1185">Reference proteome</keyword>
<evidence type="ECO:0000313" key="4">
    <source>
        <dbReference type="Proteomes" id="UP001303046"/>
    </source>
</evidence>
<dbReference type="CDD" id="cd09275">
    <property type="entry name" value="RNase_HI_RT_DIRS1"/>
    <property type="match status" value="1"/>
</dbReference>
<feature type="compositionally biased region" description="Polar residues" evidence="1">
    <location>
        <begin position="42"/>
        <end position="53"/>
    </location>
</feature>
<evidence type="ECO:0000256" key="1">
    <source>
        <dbReference type="SAM" id="MobiDB-lite"/>
    </source>
</evidence>
<dbReference type="Pfam" id="PF13456">
    <property type="entry name" value="RVT_3"/>
    <property type="match status" value="1"/>
</dbReference>
<evidence type="ECO:0000259" key="2">
    <source>
        <dbReference type="Pfam" id="PF13456"/>
    </source>
</evidence>
<feature type="region of interest" description="Disordered" evidence="1">
    <location>
        <begin position="28"/>
        <end position="54"/>
    </location>
</feature>
<proteinExistence type="predicted"/>
<protein>
    <recommendedName>
        <fullName evidence="2">RNase H type-1 domain-containing protein</fullName>
    </recommendedName>
</protein>
<dbReference type="EMBL" id="JAVFWL010000001">
    <property type="protein sequence ID" value="KAK6725597.1"/>
    <property type="molecule type" value="Genomic_DNA"/>
</dbReference>
<feature type="compositionally biased region" description="Basic residues" evidence="1">
    <location>
        <begin position="140"/>
        <end position="150"/>
    </location>
</feature>
<comment type="caution">
    <text evidence="3">The sequence shown here is derived from an EMBL/GenBank/DDBJ whole genome shotgun (WGS) entry which is preliminary data.</text>
</comment>
<dbReference type="InterPro" id="IPR036397">
    <property type="entry name" value="RNaseH_sf"/>
</dbReference>
<accession>A0ABR1BGE5</accession>
<evidence type="ECO:0000313" key="3">
    <source>
        <dbReference type="EMBL" id="KAK6725597.1"/>
    </source>
</evidence>
<sequence>MPEEGKEFIPEASTKFVQISREELEEMLAQARRSSTSAASGLQPTVPSSSSKPVFTKPGLARQFEFNSSVLNILTPLMEWAPDDFDIRSNLFRAITLLTQRNELLTIADTDPDVFDFYDQHAKAESMQTTNPILAAFFKRKRKRKKKRNPQSRAQQRGRLGGTRTCLPVSHFVSWGGKIHSNKDSRGVQGPTVTTVAASAISRETVKDLQNSEKKRGLWKAVVTAIAKKDQLGTAPMYRWALNQAERDEIIDNHNKISSSINLLQELLGSSSTARELFDILAGLQAFSGYLSSEEVVWHCDNQTAIAILKKGSTKPDLQTVAQDIRKLCDNLHVKIEFVWISREFNTEADEATRETDLDDCV</sequence>
<feature type="region of interest" description="Disordered" evidence="1">
    <location>
        <begin position="140"/>
        <end position="162"/>
    </location>
</feature>
<feature type="compositionally biased region" description="Low complexity" evidence="1">
    <location>
        <begin position="29"/>
        <end position="40"/>
    </location>
</feature>
<name>A0ABR1BGE5_NECAM</name>
<gene>
    <name evidence="3" type="primary">Necator_chrI.g234</name>
    <name evidence="3" type="ORF">RB195_004113</name>
</gene>
<dbReference type="InterPro" id="IPR002156">
    <property type="entry name" value="RNaseH_domain"/>
</dbReference>